<protein>
    <submittedName>
        <fullName evidence="2">Uncharacterized protein</fullName>
    </submittedName>
</protein>
<evidence type="ECO:0000313" key="2">
    <source>
        <dbReference type="EMBL" id="PIO64947.1"/>
    </source>
</evidence>
<feature type="region of interest" description="Disordered" evidence="1">
    <location>
        <begin position="1"/>
        <end position="144"/>
    </location>
</feature>
<dbReference type="EMBL" id="KZ349438">
    <property type="protein sequence ID" value="PIO64947.1"/>
    <property type="molecule type" value="Genomic_DNA"/>
</dbReference>
<reference evidence="2 3" key="1">
    <citation type="submission" date="2015-09" db="EMBL/GenBank/DDBJ databases">
        <title>Draft genome of the parasitic nematode Teladorsagia circumcincta isolate WARC Sus (inbred).</title>
        <authorList>
            <person name="Mitreva M."/>
        </authorList>
    </citation>
    <scope>NUCLEOTIDE SEQUENCE [LARGE SCALE GENOMIC DNA]</scope>
    <source>
        <strain evidence="2 3">S</strain>
    </source>
</reference>
<organism evidence="2 3">
    <name type="scientific">Teladorsagia circumcincta</name>
    <name type="common">Brown stomach worm</name>
    <name type="synonym">Ostertagia circumcincta</name>
    <dbReference type="NCBI Taxonomy" id="45464"/>
    <lineage>
        <taxon>Eukaryota</taxon>
        <taxon>Metazoa</taxon>
        <taxon>Ecdysozoa</taxon>
        <taxon>Nematoda</taxon>
        <taxon>Chromadorea</taxon>
        <taxon>Rhabditida</taxon>
        <taxon>Rhabditina</taxon>
        <taxon>Rhabditomorpha</taxon>
        <taxon>Strongyloidea</taxon>
        <taxon>Trichostrongylidae</taxon>
        <taxon>Teladorsagia</taxon>
    </lineage>
</organism>
<name>A0A2G9U3X4_TELCI</name>
<feature type="compositionally biased region" description="Polar residues" evidence="1">
    <location>
        <begin position="90"/>
        <end position="102"/>
    </location>
</feature>
<sequence length="274" mass="30152">MAAKPVVRKLRRFSVSPSSSTFDVSKTPQTSSADNRELPRPKTLTIGIPGSGELRDGPPSAPIMRPSLPDSVDLWSTRVEKKHDGENSAEESCTSTNQSNSAHYDHRRAQNFAAESGKSPDGSSCSNVGSAGSNTSENSYRNSQTISVPAEEVMRDVRIVIGDLINYVVYEETSRIERKRSLLLQTTSFPAGELISTQGGLTEELKELTPTKICTTPSRMVNIAEEVTEESEQMIVSGVVRGMVREVLRREKEELRSTLDRRRKRSVVPSNTPV</sequence>
<evidence type="ECO:0000313" key="3">
    <source>
        <dbReference type="Proteomes" id="UP000230423"/>
    </source>
</evidence>
<feature type="compositionally biased region" description="Low complexity" evidence="1">
    <location>
        <begin position="13"/>
        <end position="25"/>
    </location>
</feature>
<proteinExistence type="predicted"/>
<dbReference type="AlphaFoldDB" id="A0A2G9U3X4"/>
<feature type="compositionally biased region" description="Polar residues" evidence="1">
    <location>
        <begin position="121"/>
        <end position="144"/>
    </location>
</feature>
<accession>A0A2G9U3X4</accession>
<dbReference type="Proteomes" id="UP000230423">
    <property type="component" value="Unassembled WGS sequence"/>
</dbReference>
<evidence type="ECO:0000256" key="1">
    <source>
        <dbReference type="SAM" id="MobiDB-lite"/>
    </source>
</evidence>
<keyword evidence="3" id="KW-1185">Reference proteome</keyword>
<feature type="compositionally biased region" description="Basic residues" evidence="1">
    <location>
        <begin position="1"/>
        <end position="12"/>
    </location>
</feature>
<gene>
    <name evidence="2" type="ORF">TELCIR_13406</name>
</gene>
<dbReference type="OrthoDB" id="10497888at2759"/>